<dbReference type="SUPFAM" id="SSF47794">
    <property type="entry name" value="Rad51 N-terminal domain-like"/>
    <property type="match status" value="1"/>
</dbReference>
<proteinExistence type="predicted"/>
<protein>
    <submittedName>
        <fullName evidence="3">Ribonuclease H-like domain-containing protein</fullName>
    </submittedName>
</protein>
<reference evidence="3" key="1">
    <citation type="submission" date="2022-09" db="EMBL/GenBank/DDBJ databases">
        <title>Enrichment on poylsaccharides allowed isolation of novel metabolic and taxonomic groups of Haloarchaea.</title>
        <authorList>
            <person name="Sorokin D.Y."/>
            <person name="Elcheninov A.G."/>
            <person name="Khizhniak T.V."/>
            <person name="Kolganova T.V."/>
            <person name="Kublanov I.V."/>
        </authorList>
    </citation>
    <scope>NUCLEOTIDE SEQUENCE</scope>
    <source>
        <strain evidence="3">AArc-xg1-1</strain>
    </source>
</reference>
<dbReference type="Gene3D" id="1.10.150.20">
    <property type="entry name" value="5' to 3' exonuclease, C-terminal subdomain"/>
    <property type="match status" value="1"/>
</dbReference>
<gene>
    <name evidence="3" type="ORF">OB960_11655</name>
</gene>
<evidence type="ECO:0000313" key="4">
    <source>
        <dbReference type="Proteomes" id="UP001321018"/>
    </source>
</evidence>
<evidence type="ECO:0000259" key="2">
    <source>
        <dbReference type="Pfam" id="PF13482"/>
    </source>
</evidence>
<dbReference type="GO" id="GO:0000166">
    <property type="term" value="F:nucleotide binding"/>
    <property type="evidence" value="ECO:0007669"/>
    <property type="project" value="InterPro"/>
</dbReference>
<organism evidence="3 4">
    <name type="scientific">Natronoglomus mannanivorans</name>
    <dbReference type="NCBI Taxonomy" id="2979990"/>
    <lineage>
        <taxon>Archaea</taxon>
        <taxon>Methanobacteriati</taxon>
        <taxon>Methanobacteriota</taxon>
        <taxon>Stenosarchaea group</taxon>
        <taxon>Halobacteria</taxon>
        <taxon>Halobacteriales</taxon>
        <taxon>Natrialbaceae</taxon>
        <taxon>Natronoglomus</taxon>
    </lineage>
</organism>
<dbReference type="InterPro" id="IPR012337">
    <property type="entry name" value="RNaseH-like_sf"/>
</dbReference>
<dbReference type="Proteomes" id="UP001321018">
    <property type="component" value="Unassembled WGS sequence"/>
</dbReference>
<dbReference type="Pfam" id="PF13482">
    <property type="entry name" value="RNase_H_2"/>
    <property type="match status" value="1"/>
</dbReference>
<name>A0AAP2YZJ7_9EURY</name>
<dbReference type="AlphaFoldDB" id="A0AAP2YZJ7"/>
<evidence type="ECO:0000256" key="1">
    <source>
        <dbReference type="SAM" id="MobiDB-lite"/>
    </source>
</evidence>
<feature type="region of interest" description="Disordered" evidence="1">
    <location>
        <begin position="492"/>
        <end position="532"/>
    </location>
</feature>
<feature type="domain" description="YprB ribonuclease H-like" evidence="2">
    <location>
        <begin position="315"/>
        <end position="486"/>
    </location>
</feature>
<dbReference type="SUPFAM" id="SSF53098">
    <property type="entry name" value="Ribonuclease H-like"/>
    <property type="match status" value="1"/>
</dbReference>
<evidence type="ECO:0000313" key="3">
    <source>
        <dbReference type="EMBL" id="MCU4742052.1"/>
    </source>
</evidence>
<dbReference type="Pfam" id="PF14520">
    <property type="entry name" value="HHH_5"/>
    <property type="match status" value="1"/>
</dbReference>
<sequence>MSNGDGSSLLALPPAVAERSIPTLEDVRDYFDPDGVWVLGPEREPKAAARARQVFDPDEPVVHSPLGDAGPVQRHDLGEVSVVTVQNGAVLEDAADVFAAEGTRDGTPTVLVCDDVTTTVRPTALETSLEFAPALAALATDTEQKRLTVLTGGLPATYDRTWSLERSSGACLGVASSGPESTSDPTDAVAVRVHGLGSVDGYGPARSISSLAISRDESSTSPDGLTIDVETLDADEFGLEAVTGVGPKTAERLEKRGITTRSELLETPLAQLCDLPNVGSTGAERMHAHAEVLETGEPRRLTGEALPGESHRPPLCLDIETDDLSPTIIWQVGVYDPVDDSYRAFVERTDPADPGPVLEAFCDWLLGTHPDRALCTWNGWRFDYRHLGAFVNRHVPHYASEWESIPKFDLYKWVTDGNALLPGRTNRLEDVSNALGYEGRETGLDGAATAAAYQRFMRTGAELEWDRHEAYCEDDCRALWHVYERVREAPRASGFGSGSVSRAGSGDRDKTEGARTSSESESESEQVGLDSF</sequence>
<accession>A0AAP2YZJ7</accession>
<dbReference type="InterPro" id="IPR038720">
    <property type="entry name" value="YprB_RNase_H-like_dom"/>
</dbReference>
<comment type="caution">
    <text evidence="3">The sequence shown here is derived from an EMBL/GenBank/DDBJ whole genome shotgun (WGS) entry which is preliminary data.</text>
</comment>
<dbReference type="InterPro" id="IPR010995">
    <property type="entry name" value="DNA_repair_Rad51/TF_NusA_a-hlx"/>
</dbReference>
<dbReference type="EMBL" id="JAOPKA010000006">
    <property type="protein sequence ID" value="MCU4742052.1"/>
    <property type="molecule type" value="Genomic_DNA"/>
</dbReference>
<dbReference type="RefSeq" id="WP_338003887.1">
    <property type="nucleotide sequence ID" value="NZ_JAOPKA010000006.1"/>
</dbReference>